<reference evidence="2 3" key="1">
    <citation type="journal article" date="2019" name="PLoS ONE">
        <title>Comparative genome analysis indicates high evolutionary potential of pathogenicity genes in Colletotrichum tanaceti.</title>
        <authorList>
            <person name="Lelwala R.V."/>
            <person name="Korhonen P.K."/>
            <person name="Young N.D."/>
            <person name="Scott J.B."/>
            <person name="Ades P.A."/>
            <person name="Gasser R.B."/>
            <person name="Taylor P.W.J."/>
        </authorList>
    </citation>
    <scope>NUCLEOTIDE SEQUENCE [LARGE SCALE GENOMIC DNA]</scope>
    <source>
        <strain evidence="2">BRIP57314</strain>
    </source>
</reference>
<dbReference type="Gene3D" id="3.30.565.10">
    <property type="entry name" value="Histidine kinase-like ATPase, C-terminal domain"/>
    <property type="match status" value="1"/>
</dbReference>
<feature type="region of interest" description="Disordered" evidence="1">
    <location>
        <begin position="655"/>
        <end position="677"/>
    </location>
</feature>
<organism evidence="2 3">
    <name type="scientific">Colletotrichum tanaceti</name>
    <dbReference type="NCBI Taxonomy" id="1306861"/>
    <lineage>
        <taxon>Eukaryota</taxon>
        <taxon>Fungi</taxon>
        <taxon>Dikarya</taxon>
        <taxon>Ascomycota</taxon>
        <taxon>Pezizomycotina</taxon>
        <taxon>Sordariomycetes</taxon>
        <taxon>Hypocreomycetidae</taxon>
        <taxon>Glomerellales</taxon>
        <taxon>Glomerellaceae</taxon>
        <taxon>Colletotrichum</taxon>
        <taxon>Colletotrichum destructivum species complex</taxon>
    </lineage>
</organism>
<sequence>MTTNGESHGRWSISAPPCNRTEADALLNDLLRERGRYTETRFIHEIIQNADDNAYGKSATNGKLPTFSLSLRIGRTDDDLDTDNANPGNEYILETTCNEDGFSMLQIAALTDIEASTKTKCKDVHGGFTGEKGVGFKTVFRIANVVHVSSGHYNFKLDNRHGMIGALRPIPCPFPASKFTSDSTRMMVQLKGQREHEVIERDLIDAQPEILLFLRRLRRISVNTSALKTVYTATHNDDDKEFHGETRAVTLHHGPEETRRITKYIIVRKIVDNMPTEPRRESVVTSELTLAFPLEGNGSPRTFLIQGDFILKASRESIAHTAWNERLQETIPGAFEAAIHRFNETKGVIRYSWPQYLEYSTTGIAFGKDLRPNLFKHLSSCRILRSRHSLDVFFMSGDLVFVPPEYRLDGEPLIESPLQCQKHLAFDYAPKGKLLYGLAALGVKAMDIVVFSSHFVGWPKSEKPNLGLKTLEWHSKVALAILATDWKSKAMLRRLPIIPTLYGEFVPASTEYLHMVSSEDAWDAPGSLGLKFVDLAARSDPQRETLFRWFGIPESKAFDICNRILCLHAERDPRSREEVVEEIIYLFQNRKLIDQKRLANLWFATIHEQRPSRARSVCFIDPEIQNNLVVKYALNPSAPVRVLLPDYFENALTRMDAGEDDETGSKEDSRDDTELEVEEKISKPKNEFFEWLKNSCKLSPLPRLTFMDKALPEACPNLNFLELPEPEKKNCKMLSAFSVVVEPSWVSHLRELQAIRQYPLIKVCLEDVRRKYQFLSMNRAKILTDTCNRIRDDENGLIYHPQRGWITVKDCVWETPKGFESTVAIAQLYPECGDFFKGNLKMHNAGVPEAVQELGRLAKAPDDATKTETLKAILLTLSQYLKEHRPRDKDSMANSLQYQLRRLKVFPMMHQGEASTASTRVFKSLEDTWYVNDRSILVKAFFKRVDTLDFDVQDMDRIMPLVEWLGIENRPLSKAVSERKSYEGMTQTQLGWSDIIQKKASFIALLGQNPEQTVPTFEVSRVSVLRIERTLDGVRGKAGVGHISIDKQRDFIRIIVRRNPFKDLDLRVERALVEFFSCLFSINDVNRIPLVSQILKVDLSETRELLEEVDVRCPLTGSYDLSGHSLATVKPEDTTRVLAFETATVAAQPIQSFTAPCASEIVLSQRQKRFEGIGLKAEAHVNDFFETRIPDWDSKTHWTSHLREVRGYPAFCGDESTMADFTYTDKGGEHMLPVLQKLGVLPNLWCRQTITYHFEVKGTVFGCEEPFRLSQKQMDLARKYACRGTDTPSDIFFVARVYNVETTPNLRVYRSMVAYLQVSLVDGRIEQWVFDHPCRELLNF</sequence>
<evidence type="ECO:0000256" key="1">
    <source>
        <dbReference type="SAM" id="MobiDB-lite"/>
    </source>
</evidence>
<dbReference type="EMBL" id="PJEX01000374">
    <property type="protein sequence ID" value="TKW50622.1"/>
    <property type="molecule type" value="Genomic_DNA"/>
</dbReference>
<evidence type="ECO:0000313" key="2">
    <source>
        <dbReference type="EMBL" id="TKW50622.1"/>
    </source>
</evidence>
<evidence type="ECO:0000313" key="3">
    <source>
        <dbReference type="Proteomes" id="UP000310108"/>
    </source>
</evidence>
<dbReference type="STRING" id="1306861.A0A4U6X5C1"/>
<dbReference type="PANTHER" id="PTHR32387">
    <property type="entry name" value="WU:FJ29H11"/>
    <property type="match status" value="1"/>
</dbReference>
<dbReference type="Proteomes" id="UP000310108">
    <property type="component" value="Unassembled WGS sequence"/>
</dbReference>
<proteinExistence type="predicted"/>
<accession>A0A4U6X5C1</accession>
<evidence type="ECO:0008006" key="4">
    <source>
        <dbReference type="Google" id="ProtNLM"/>
    </source>
</evidence>
<dbReference type="OrthoDB" id="1262810at2759"/>
<dbReference type="PANTHER" id="PTHR32387:SF0">
    <property type="entry name" value="PROTEIN NO VEIN"/>
    <property type="match status" value="1"/>
</dbReference>
<gene>
    <name evidence="2" type="ORF">CTA1_1347</name>
</gene>
<dbReference type="InterPro" id="IPR052957">
    <property type="entry name" value="Auxin_embryo_med"/>
</dbReference>
<dbReference type="SUPFAM" id="SSF55874">
    <property type="entry name" value="ATPase domain of HSP90 chaperone/DNA topoisomerase II/histidine kinase"/>
    <property type="match status" value="1"/>
</dbReference>
<protein>
    <recommendedName>
        <fullName evidence="4">Protein NO VEIN C-terminal domain-containing protein</fullName>
    </recommendedName>
</protein>
<keyword evidence="3" id="KW-1185">Reference proteome</keyword>
<comment type="caution">
    <text evidence="2">The sequence shown here is derived from an EMBL/GenBank/DDBJ whole genome shotgun (WGS) entry which is preliminary data.</text>
</comment>
<name>A0A4U6X5C1_9PEZI</name>
<dbReference type="InterPro" id="IPR036890">
    <property type="entry name" value="HATPase_C_sf"/>
</dbReference>